<dbReference type="CDD" id="cd07302">
    <property type="entry name" value="CHD"/>
    <property type="match status" value="1"/>
</dbReference>
<feature type="compositionally biased region" description="Basic and acidic residues" evidence="16">
    <location>
        <begin position="1408"/>
        <end position="1417"/>
    </location>
</feature>
<feature type="chain" id="PRO_5042102400" description="Guanylate cyclase" evidence="18">
    <location>
        <begin position="24"/>
        <end position="1469"/>
    </location>
</feature>
<evidence type="ECO:0000256" key="8">
    <source>
        <dbReference type="ARBA" id="ARBA00023136"/>
    </source>
</evidence>
<reference evidence="21" key="1">
    <citation type="journal article" date="2023" name="G3 (Bethesda)">
        <title>A reference genome for the long-term kleptoplast-retaining sea slug Elysia crispata morphotype clarki.</title>
        <authorList>
            <person name="Eastman K.E."/>
            <person name="Pendleton A.L."/>
            <person name="Shaikh M.A."/>
            <person name="Suttiyut T."/>
            <person name="Ogas R."/>
            <person name="Tomko P."/>
            <person name="Gavelis G."/>
            <person name="Widhalm J.R."/>
            <person name="Wisecaver J.H."/>
        </authorList>
    </citation>
    <scope>NUCLEOTIDE SEQUENCE</scope>
    <source>
        <strain evidence="21">ECLA1</strain>
    </source>
</reference>
<evidence type="ECO:0000256" key="4">
    <source>
        <dbReference type="ARBA" id="ARBA00022729"/>
    </source>
</evidence>
<evidence type="ECO:0000256" key="11">
    <source>
        <dbReference type="ARBA" id="ARBA00023239"/>
    </source>
</evidence>
<dbReference type="Pfam" id="PF01094">
    <property type="entry name" value="ANF_receptor"/>
    <property type="match status" value="1"/>
</dbReference>
<feature type="compositionally biased region" description="Polar residues" evidence="16">
    <location>
        <begin position="1436"/>
        <end position="1447"/>
    </location>
</feature>
<dbReference type="GO" id="GO:0001653">
    <property type="term" value="F:peptide receptor activity"/>
    <property type="evidence" value="ECO:0007669"/>
    <property type="project" value="TreeGrafter"/>
</dbReference>
<comment type="similarity">
    <text evidence="13">Belongs to the adenylyl cyclase class-4/guanylyl cyclase family.</text>
</comment>
<comment type="caution">
    <text evidence="21">The sequence shown here is derived from an EMBL/GenBank/DDBJ whole genome shotgun (WGS) entry which is preliminary data.</text>
</comment>
<evidence type="ECO:0000256" key="12">
    <source>
        <dbReference type="ARBA" id="ARBA00023293"/>
    </source>
</evidence>
<dbReference type="CDD" id="cd06352">
    <property type="entry name" value="PBP1_NPR_GC-like"/>
    <property type="match status" value="1"/>
</dbReference>
<dbReference type="InterPro" id="IPR018297">
    <property type="entry name" value="A/G_cyclase_CS"/>
</dbReference>
<feature type="domain" description="Protein kinase" evidence="19">
    <location>
        <begin position="565"/>
        <end position="824"/>
    </location>
</feature>
<feature type="domain" description="Guanylate cyclase" evidence="20">
    <location>
        <begin position="899"/>
        <end position="1029"/>
    </location>
</feature>
<dbReference type="GO" id="GO:0004672">
    <property type="term" value="F:protein kinase activity"/>
    <property type="evidence" value="ECO:0007669"/>
    <property type="project" value="InterPro"/>
</dbReference>
<evidence type="ECO:0000256" key="3">
    <source>
        <dbReference type="ARBA" id="ARBA00022692"/>
    </source>
</evidence>
<evidence type="ECO:0000256" key="18">
    <source>
        <dbReference type="SAM" id="SignalP"/>
    </source>
</evidence>
<keyword evidence="10" id="KW-0325">Glycoprotein</keyword>
<dbReference type="PANTHER" id="PTHR11920">
    <property type="entry name" value="GUANYLYL CYCLASE"/>
    <property type="match status" value="1"/>
</dbReference>
<dbReference type="GO" id="GO:0005524">
    <property type="term" value="F:ATP binding"/>
    <property type="evidence" value="ECO:0007669"/>
    <property type="project" value="InterPro"/>
</dbReference>
<dbReference type="EC" id="4.6.1.2" evidence="2 14"/>
<evidence type="ECO:0000256" key="7">
    <source>
        <dbReference type="ARBA" id="ARBA00023134"/>
    </source>
</evidence>
<keyword evidence="5" id="KW-0547">Nucleotide-binding</keyword>
<dbReference type="InterPro" id="IPR028082">
    <property type="entry name" value="Peripla_BP_I"/>
</dbReference>
<feature type="transmembrane region" description="Helical" evidence="17">
    <location>
        <begin position="476"/>
        <end position="497"/>
    </location>
</feature>
<organism evidence="21 22">
    <name type="scientific">Elysia crispata</name>
    <name type="common">lettuce slug</name>
    <dbReference type="NCBI Taxonomy" id="231223"/>
    <lineage>
        <taxon>Eukaryota</taxon>
        <taxon>Metazoa</taxon>
        <taxon>Spiralia</taxon>
        <taxon>Lophotrochozoa</taxon>
        <taxon>Mollusca</taxon>
        <taxon>Gastropoda</taxon>
        <taxon>Heterobranchia</taxon>
        <taxon>Euthyneura</taxon>
        <taxon>Panpulmonata</taxon>
        <taxon>Sacoglossa</taxon>
        <taxon>Placobranchoidea</taxon>
        <taxon>Plakobranchidae</taxon>
        <taxon>Elysia</taxon>
    </lineage>
</organism>
<dbReference type="Gene3D" id="3.30.70.1230">
    <property type="entry name" value="Nucleotide cyclase"/>
    <property type="match status" value="1"/>
</dbReference>
<proteinExistence type="inferred from homology"/>
<feature type="signal peptide" evidence="18">
    <location>
        <begin position="1"/>
        <end position="23"/>
    </location>
</feature>
<dbReference type="InterPro" id="IPR011645">
    <property type="entry name" value="HNOB_dom_associated"/>
</dbReference>
<dbReference type="PROSITE" id="PS00452">
    <property type="entry name" value="GUANYLATE_CYCLASE_1"/>
    <property type="match status" value="1"/>
</dbReference>
<keyword evidence="6 17" id="KW-1133">Transmembrane helix</keyword>
<dbReference type="InterPro" id="IPR000719">
    <property type="entry name" value="Prot_kinase_dom"/>
</dbReference>
<feature type="region of interest" description="Disordered" evidence="16">
    <location>
        <begin position="1408"/>
        <end position="1456"/>
    </location>
</feature>
<dbReference type="InterPro" id="IPR050401">
    <property type="entry name" value="Cyclic_nucleotide_synthase"/>
</dbReference>
<name>A0AAE1D8D9_9GAST</name>
<evidence type="ECO:0000256" key="9">
    <source>
        <dbReference type="ARBA" id="ARBA00023170"/>
    </source>
</evidence>
<protein>
    <recommendedName>
        <fullName evidence="2 14">Guanylate cyclase</fullName>
        <ecNumber evidence="2 14">4.6.1.2</ecNumber>
    </recommendedName>
</protein>
<dbReference type="Pfam" id="PF07714">
    <property type="entry name" value="PK_Tyr_Ser-Thr"/>
    <property type="match status" value="1"/>
</dbReference>
<evidence type="ECO:0000256" key="10">
    <source>
        <dbReference type="ARBA" id="ARBA00023180"/>
    </source>
</evidence>
<keyword evidence="3 17" id="KW-0812">Transmembrane</keyword>
<dbReference type="SUPFAM" id="SSF55073">
    <property type="entry name" value="Nucleotide cyclase"/>
    <property type="match status" value="1"/>
</dbReference>
<feature type="coiled-coil region" evidence="15">
    <location>
        <begin position="836"/>
        <end position="867"/>
    </location>
</feature>
<evidence type="ECO:0000256" key="1">
    <source>
        <dbReference type="ARBA" id="ARBA00004479"/>
    </source>
</evidence>
<evidence type="ECO:0000313" key="22">
    <source>
        <dbReference type="Proteomes" id="UP001283361"/>
    </source>
</evidence>
<dbReference type="GO" id="GO:0007168">
    <property type="term" value="P:receptor guanylyl cyclase signaling pathway"/>
    <property type="evidence" value="ECO:0007669"/>
    <property type="project" value="TreeGrafter"/>
</dbReference>
<dbReference type="Pfam" id="PF00211">
    <property type="entry name" value="Guanylate_cyc"/>
    <property type="match status" value="1"/>
</dbReference>
<dbReference type="SUPFAM" id="SSF53822">
    <property type="entry name" value="Periplasmic binding protein-like I"/>
    <property type="match status" value="1"/>
</dbReference>
<dbReference type="FunFam" id="3.30.70.1230:FF:000013">
    <property type="entry name" value="Guanylate cyclase"/>
    <property type="match status" value="1"/>
</dbReference>
<dbReference type="InterPro" id="IPR001828">
    <property type="entry name" value="ANF_lig-bd_rcpt"/>
</dbReference>
<dbReference type="GO" id="GO:0004016">
    <property type="term" value="F:adenylate cyclase activity"/>
    <property type="evidence" value="ECO:0007669"/>
    <property type="project" value="TreeGrafter"/>
</dbReference>
<evidence type="ECO:0000256" key="13">
    <source>
        <dbReference type="RuleBase" id="RU000405"/>
    </source>
</evidence>
<dbReference type="SUPFAM" id="SSF56112">
    <property type="entry name" value="Protein kinase-like (PK-like)"/>
    <property type="match status" value="1"/>
</dbReference>
<keyword evidence="15" id="KW-0175">Coiled coil</keyword>
<dbReference type="PROSITE" id="PS50125">
    <property type="entry name" value="GUANYLATE_CYCLASE_2"/>
    <property type="match status" value="1"/>
</dbReference>
<dbReference type="PANTHER" id="PTHR11920:SF501">
    <property type="entry name" value="GUANYLATE CYCLASE 32E"/>
    <property type="match status" value="1"/>
</dbReference>
<dbReference type="InterPro" id="IPR001054">
    <property type="entry name" value="A/G_cyclase"/>
</dbReference>
<gene>
    <name evidence="21" type="ORF">RRG08_010239</name>
</gene>
<evidence type="ECO:0000256" key="2">
    <source>
        <dbReference type="ARBA" id="ARBA00012202"/>
    </source>
</evidence>
<keyword evidence="4 18" id="KW-0732">Signal</keyword>
<dbReference type="EMBL" id="JAWDGP010005041">
    <property type="protein sequence ID" value="KAK3760198.1"/>
    <property type="molecule type" value="Genomic_DNA"/>
</dbReference>
<evidence type="ECO:0000256" key="14">
    <source>
        <dbReference type="RuleBase" id="RU003431"/>
    </source>
</evidence>
<evidence type="ECO:0000313" key="21">
    <source>
        <dbReference type="EMBL" id="KAK3760198.1"/>
    </source>
</evidence>
<dbReference type="InterPro" id="IPR001170">
    <property type="entry name" value="ANPR/GUC"/>
</dbReference>
<evidence type="ECO:0000256" key="17">
    <source>
        <dbReference type="SAM" id="Phobius"/>
    </source>
</evidence>
<keyword evidence="8 17" id="KW-0472">Membrane</keyword>
<sequence>MQNFVYQLWLSLVVVVVWFGAGAQSKMLGSRKELRIAWLAPSRTVMGVSASTSVNTFKYALRAIETSYLKGHYTKVKWYDTQCTAQAALAAAVDARREFDPDLILGPPCSAGMSGVAMLAAHWNIPVFGWVSNDHALADRSIYSTLVRVLGPLNQFSFTMYFVNILFRWRRFAMIYDTEEAYRSVNDAISLFLTEKNNTVTSQHSVTPSMPDTEVENIFLQVRKYARVIVFSVPWMTMRKYMLVAHRLGMTQGDFAFICINGDVYTSTTLYRDVLSNAGWMRNDTNDADARIAFESVIHVIMATSNWEVFATFTDYVSKAEKLQSPMWELPPGNDTMDAYAPFVYDATVLWAFLVNKTLKDGGDPRNGSRIFQEARGVESVGVTGRLVMDLNCDRLSNVWFLDMQPDGRYADFVRIANTLRGGFLETVMNASIDVWWRNGKVGSKNAPPDTPVCGFEGEYCVESVVQHHPDYTDTIVGAAAGSSFVFILALAVQISLRRYRRRRQLEGMLWQVKFEEIDFVTAILSGSVRASFRNLARRRSSGTKKVSKSRTVVNLQDGTESPRATHLFEPGAVMFGSVAYLRGSLVSVKRMSKNSINLTKELLQQLNKLMELKHQNITAFVGACVDPGRILLLWEYCPKGSLQDIIWNQNIKLDQLFKFALCQDVSKGLEYIHKSAVNYHGNLKSSNCVVDSRWTCKLTDFGVPRLRAMDKASIPFEENADKELWTAPELLRAERGADFQKTDIYSLGIILKEVFTRSSAYSDYAFMTSTDVIERVRSPSTVIFRPLITCETKQNQELSQLITDCWAEDPSIRPSATRVHKALGRLNPSKHLTMIDNMLAMLEKYANHLEELVAERTSELDAEKRKTENLLYRMLPQSVAEDLKLGKPVKAELFDDVTIYFSDIVGFTKICSESTPIEVVNLLNSLYTLFDDIITRYDVYKVETIGDAYMLASGLPKRNGVRHTKEIANAALDILASIGTFTIPHLPDRRLRIRIGIHMGAVVAGVVGLAMPRYCLFGDAVNTASRMESTGLPLRIHMSSSAKENLENFAGYRIEYRGEIEVKGKGKMQTYFLVGKEGFYKTLPNPADYEESSSKPAVLAHTTITASSKGEFLQQEDCVQQAQVISTKTPLKYSASDSGVMRKNAPVSADFVRPTRTGAVNETDSVQREIRQMAQRVAGNSHSHLVTAVNSEKTGRRRSKRVSTNSRNHVYRKDSQSVLFTVGGSVSKDALQAPALDSSQLNVPCSKDFPQTRFQNGHVVVTSAQSMLPADVASNAESVATSFIGRENNSPRLIAAAYSTNGKLTSGPNSGGILKTSCFRSQVSTTESTAGLILPSPDRRRSVDFAGEANLQAHVFRYPTAEVTQSNNASVVVRLETGGLVNQRPLEMTSNIFAPIRQGLKILEGKLRRSNSDRKSVSPLNYGQPKTENTEHRNSPTNSRSESPKPNTGLFKEQVNSRMIKALEVTPL</sequence>
<evidence type="ECO:0000259" key="20">
    <source>
        <dbReference type="PROSITE" id="PS50125"/>
    </source>
</evidence>
<evidence type="ECO:0000256" key="5">
    <source>
        <dbReference type="ARBA" id="ARBA00022741"/>
    </source>
</evidence>
<keyword evidence="22" id="KW-1185">Reference proteome</keyword>
<keyword evidence="11 13" id="KW-0456">Lyase</keyword>
<dbReference type="InterPro" id="IPR011009">
    <property type="entry name" value="Kinase-like_dom_sf"/>
</dbReference>
<comment type="catalytic activity">
    <reaction evidence="14">
        <text>GTP = 3',5'-cyclic GMP + diphosphate</text>
        <dbReference type="Rhea" id="RHEA:13665"/>
        <dbReference type="ChEBI" id="CHEBI:33019"/>
        <dbReference type="ChEBI" id="CHEBI:37565"/>
        <dbReference type="ChEBI" id="CHEBI:57746"/>
        <dbReference type="EC" id="4.6.1.2"/>
    </reaction>
</comment>
<dbReference type="Proteomes" id="UP001283361">
    <property type="component" value="Unassembled WGS sequence"/>
</dbReference>
<keyword evidence="7" id="KW-0342">GTP-binding</keyword>
<dbReference type="PROSITE" id="PS50011">
    <property type="entry name" value="PROTEIN_KINASE_DOM"/>
    <property type="match status" value="1"/>
</dbReference>
<dbReference type="PRINTS" id="PR00255">
    <property type="entry name" value="NATPEPTIDER"/>
</dbReference>
<dbReference type="InterPro" id="IPR001245">
    <property type="entry name" value="Ser-Thr/Tyr_kinase_cat_dom"/>
</dbReference>
<dbReference type="GO" id="GO:0004383">
    <property type="term" value="F:guanylate cyclase activity"/>
    <property type="evidence" value="ECO:0007669"/>
    <property type="project" value="UniProtKB-EC"/>
</dbReference>
<keyword evidence="9" id="KW-0675">Receptor</keyword>
<evidence type="ECO:0000256" key="15">
    <source>
        <dbReference type="SAM" id="Coils"/>
    </source>
</evidence>
<dbReference type="GO" id="GO:0005525">
    <property type="term" value="F:GTP binding"/>
    <property type="evidence" value="ECO:0007669"/>
    <property type="project" value="UniProtKB-KW"/>
</dbReference>
<feature type="compositionally biased region" description="Polar residues" evidence="16">
    <location>
        <begin position="1419"/>
        <end position="1428"/>
    </location>
</feature>
<dbReference type="InterPro" id="IPR029787">
    <property type="entry name" value="Nucleotide_cyclase"/>
</dbReference>
<comment type="subcellular location">
    <subcellularLocation>
        <location evidence="1">Membrane</location>
        <topology evidence="1">Single-pass type I membrane protein</topology>
    </subcellularLocation>
</comment>
<evidence type="ECO:0000256" key="16">
    <source>
        <dbReference type="SAM" id="MobiDB-lite"/>
    </source>
</evidence>
<dbReference type="SMART" id="SM00044">
    <property type="entry name" value="CYCc"/>
    <property type="match status" value="1"/>
</dbReference>
<dbReference type="Gene3D" id="3.40.50.2300">
    <property type="match status" value="2"/>
</dbReference>
<evidence type="ECO:0000259" key="19">
    <source>
        <dbReference type="PROSITE" id="PS50011"/>
    </source>
</evidence>
<evidence type="ECO:0000256" key="6">
    <source>
        <dbReference type="ARBA" id="ARBA00022989"/>
    </source>
</evidence>
<dbReference type="GO" id="GO:0035556">
    <property type="term" value="P:intracellular signal transduction"/>
    <property type="evidence" value="ECO:0007669"/>
    <property type="project" value="InterPro"/>
</dbReference>
<dbReference type="Gene3D" id="1.10.510.10">
    <property type="entry name" value="Transferase(Phosphotransferase) domain 1"/>
    <property type="match status" value="1"/>
</dbReference>
<dbReference type="Pfam" id="PF07701">
    <property type="entry name" value="HNOBA"/>
    <property type="match status" value="1"/>
</dbReference>
<keyword evidence="12 14" id="KW-0141">cGMP biosynthesis</keyword>
<accession>A0AAE1D8D9</accession>
<dbReference type="GO" id="GO:0005886">
    <property type="term" value="C:plasma membrane"/>
    <property type="evidence" value="ECO:0007669"/>
    <property type="project" value="TreeGrafter"/>
</dbReference>